<comment type="caution">
    <text evidence="1">The sequence shown here is derived from an EMBL/GenBank/DDBJ whole genome shotgun (WGS) entry which is preliminary data.</text>
</comment>
<accession>A0ACA9PGK9</accession>
<proteinExistence type="predicted"/>
<keyword evidence="2" id="KW-1185">Reference proteome</keyword>
<evidence type="ECO:0000313" key="2">
    <source>
        <dbReference type="Proteomes" id="UP000789860"/>
    </source>
</evidence>
<dbReference type="Proteomes" id="UP000789860">
    <property type="component" value="Unassembled WGS sequence"/>
</dbReference>
<evidence type="ECO:0000313" key="1">
    <source>
        <dbReference type="EMBL" id="CAG8702735.1"/>
    </source>
</evidence>
<feature type="non-terminal residue" evidence="1">
    <location>
        <position position="104"/>
    </location>
</feature>
<protein>
    <submittedName>
        <fullName evidence="1">7417_t:CDS:1</fullName>
    </submittedName>
</protein>
<reference evidence="1" key="1">
    <citation type="submission" date="2021-06" db="EMBL/GenBank/DDBJ databases">
        <authorList>
            <person name="Kallberg Y."/>
            <person name="Tangrot J."/>
            <person name="Rosling A."/>
        </authorList>
    </citation>
    <scope>NUCLEOTIDE SEQUENCE</scope>
    <source>
        <strain evidence="1">AU212A</strain>
    </source>
</reference>
<organism evidence="1 2">
    <name type="scientific">Scutellospora calospora</name>
    <dbReference type="NCBI Taxonomy" id="85575"/>
    <lineage>
        <taxon>Eukaryota</taxon>
        <taxon>Fungi</taxon>
        <taxon>Fungi incertae sedis</taxon>
        <taxon>Mucoromycota</taxon>
        <taxon>Glomeromycotina</taxon>
        <taxon>Glomeromycetes</taxon>
        <taxon>Diversisporales</taxon>
        <taxon>Gigasporaceae</taxon>
        <taxon>Scutellospora</taxon>
    </lineage>
</organism>
<feature type="non-terminal residue" evidence="1">
    <location>
        <position position="1"/>
    </location>
</feature>
<gene>
    <name evidence="1" type="ORF">SCALOS_LOCUS10559</name>
</gene>
<dbReference type="EMBL" id="CAJVPM010040196">
    <property type="protein sequence ID" value="CAG8702735.1"/>
    <property type="molecule type" value="Genomic_DNA"/>
</dbReference>
<name>A0ACA9PGK9_9GLOM</name>
<sequence>KNQDDIEYMDNNNIKQIMFDIITGSNDSTAHTYLFVLYHIYKDSIIKSRVYEEIDHVFSNNKSLPIDYDDLKKLIYIDTCINKFLRLLLTVPALFKQATHDGIL</sequence>